<evidence type="ECO:0000256" key="1">
    <source>
        <dbReference type="SAM" id="Phobius"/>
    </source>
</evidence>
<dbReference type="EMBL" id="JBHULC010000018">
    <property type="protein sequence ID" value="MFD2522380.1"/>
    <property type="molecule type" value="Genomic_DNA"/>
</dbReference>
<comment type="caution">
    <text evidence="2">The sequence shown here is derived from an EMBL/GenBank/DDBJ whole genome shotgun (WGS) entry which is preliminary data.</text>
</comment>
<feature type="transmembrane region" description="Helical" evidence="1">
    <location>
        <begin position="142"/>
        <end position="163"/>
    </location>
</feature>
<feature type="transmembrane region" description="Helical" evidence="1">
    <location>
        <begin position="288"/>
        <end position="307"/>
    </location>
</feature>
<dbReference type="RefSeq" id="WP_340234634.1">
    <property type="nucleotide sequence ID" value="NZ_JBBEWC010000002.1"/>
</dbReference>
<feature type="transmembrane region" description="Helical" evidence="1">
    <location>
        <begin position="356"/>
        <end position="374"/>
    </location>
</feature>
<evidence type="ECO:0000313" key="3">
    <source>
        <dbReference type="Proteomes" id="UP001597510"/>
    </source>
</evidence>
<proteinExistence type="predicted"/>
<keyword evidence="1" id="KW-0472">Membrane</keyword>
<protein>
    <submittedName>
        <fullName evidence="2">DUF4173 domain-containing protein</fullName>
    </submittedName>
</protein>
<feature type="transmembrane region" description="Helical" evidence="1">
    <location>
        <begin position="7"/>
        <end position="23"/>
    </location>
</feature>
<reference evidence="3" key="1">
    <citation type="journal article" date="2019" name="Int. J. Syst. Evol. Microbiol.">
        <title>The Global Catalogue of Microorganisms (GCM) 10K type strain sequencing project: providing services to taxonomists for standard genome sequencing and annotation.</title>
        <authorList>
            <consortium name="The Broad Institute Genomics Platform"/>
            <consortium name="The Broad Institute Genome Sequencing Center for Infectious Disease"/>
            <person name="Wu L."/>
            <person name="Ma J."/>
        </authorList>
    </citation>
    <scope>NUCLEOTIDE SEQUENCE [LARGE SCALE GENOMIC DNA]</scope>
    <source>
        <strain evidence="3">KCTC 52344</strain>
    </source>
</reference>
<keyword evidence="1" id="KW-0812">Transmembrane</keyword>
<feature type="transmembrane region" description="Helical" evidence="1">
    <location>
        <begin position="192"/>
        <end position="211"/>
    </location>
</feature>
<keyword evidence="1" id="KW-1133">Transmembrane helix</keyword>
<accession>A0ABW5JCC6</accession>
<dbReference type="InterPro" id="IPR025291">
    <property type="entry name" value="DUF4153"/>
</dbReference>
<feature type="transmembrane region" description="Helical" evidence="1">
    <location>
        <begin position="386"/>
        <end position="405"/>
    </location>
</feature>
<feature type="transmembrane region" description="Helical" evidence="1">
    <location>
        <begin position="319"/>
        <end position="340"/>
    </location>
</feature>
<feature type="transmembrane region" description="Helical" evidence="1">
    <location>
        <begin position="53"/>
        <end position="72"/>
    </location>
</feature>
<keyword evidence="3" id="KW-1185">Reference proteome</keyword>
<name>A0ABW5JCC6_9BACT</name>
<evidence type="ECO:0000313" key="2">
    <source>
        <dbReference type="EMBL" id="MFD2522380.1"/>
    </source>
</evidence>
<dbReference type="Pfam" id="PF13687">
    <property type="entry name" value="DUF4153"/>
    <property type="match status" value="1"/>
</dbReference>
<dbReference type="Proteomes" id="UP001597510">
    <property type="component" value="Unassembled WGS sequence"/>
</dbReference>
<organism evidence="2 3">
    <name type="scientific">Emticicia soli</name>
    <dbReference type="NCBI Taxonomy" id="2027878"/>
    <lineage>
        <taxon>Bacteria</taxon>
        <taxon>Pseudomonadati</taxon>
        <taxon>Bacteroidota</taxon>
        <taxon>Cytophagia</taxon>
        <taxon>Cytophagales</taxon>
        <taxon>Leadbetterellaceae</taxon>
        <taxon>Emticicia</taxon>
    </lineage>
</organism>
<gene>
    <name evidence="2" type="ORF">ACFSR2_15895</name>
</gene>
<sequence length="512" mass="59746">MNTSKPRFFLILLLLALFNYFFWQEKPGINVVLFNGLLIASLVYFGQKRFDTLALKTSFSLTIITGIMLVVYNTDISFRAHFISFFILVGFLHRKQLSTVSGSLFQYGLNCMMTTFEPFKMISQTISSLSDRNTHLKRLHKTLSIILIPLLVFSVFVLIFKFANPVFGDILNNSFANLFQVLDSFFQLFSPVRLWFLAIGAFFIFSVLFSWERASNLHRISPKSDTVKPTEDLDKAKVETEYKTALILICAVNALLLLINIIDIRYLWFNIGTDLKSAYELSKLVHEGTYLLILSIVLSIGILLYYFRKDLNFFINNKWLVIAAYVWIIQNGILVISVLLRNYEYIANYGLTHKRIGVAVFLLLTSIGLVMLWLKIKYLYSFFNLFRQAGWVLYFVIVSLTLFDWDSMIARYNLRTQNTENLDYRYLYSLSERTLPILHENREKIAQRIKYLHSQSPEIESAEVNVLYSKIKWYLNDQQHYNWVSWDYSNSKAVSYLKDKPTNPSTSSVQNR</sequence>
<feature type="transmembrane region" description="Helical" evidence="1">
    <location>
        <begin position="245"/>
        <end position="268"/>
    </location>
</feature>
<feature type="transmembrane region" description="Helical" evidence="1">
    <location>
        <begin position="29"/>
        <end position="46"/>
    </location>
</feature>
<feature type="transmembrane region" description="Helical" evidence="1">
    <location>
        <begin position="78"/>
        <end position="94"/>
    </location>
</feature>